<feature type="active site" description="Acyl-thioester intermediate" evidence="3">
    <location>
        <position position="155"/>
    </location>
</feature>
<dbReference type="GO" id="GO:0016747">
    <property type="term" value="F:acyltransferase activity, transferring groups other than amino-acyl groups"/>
    <property type="evidence" value="ECO:0007669"/>
    <property type="project" value="InterPro"/>
</dbReference>
<evidence type="ECO:0000256" key="3">
    <source>
        <dbReference type="PIRSR" id="PIRSR000451-1"/>
    </source>
</evidence>
<feature type="domain" description="Chalcone/stilbene synthase C-terminal" evidence="5">
    <location>
        <begin position="241"/>
        <end position="373"/>
    </location>
</feature>
<name>A0A8J7RLR6_9BACT</name>
<sequence>MTVYIHRLETSVPATYYEQEFASELMQKNVSDRAAVKRVIRGVYNNTGIRKRHSVINDFNGSADPALFFDPDGMKVTAPDTHRRNDIYSREARKLFVDLAGKLISRTPDFTREDITHVITVSCTGFFAPGPDYYVVRELGLHGSTQRYHIGFMGCYAAFQGLKMADSFCRSDPEAVVLVLCVELCTLHLQFSDDTDSIISASVFGDGGAGALVSARKPAAVADQNGSGTQKPFQIRSFHSDLTSEGESDMAWTIGNEGFRMRLSTYVPEIIRKNIKPSLDNILSQAGVEQKDITRWAVHPGGRAILDKVQQALGISDEAMAASRHVLSEYGNMSSATVLFVLKRLAEEPGDGRSHTIFSMAFGPGLTLETGLFQTAGNE</sequence>
<dbReference type="RefSeq" id="WP_210510916.1">
    <property type="nucleotide sequence ID" value="NZ_JAFIDN010000003.1"/>
</dbReference>
<dbReference type="Gene3D" id="3.40.47.10">
    <property type="match status" value="2"/>
</dbReference>
<accession>A0A8J7RLR6</accession>
<comment type="caution">
    <text evidence="6">The sequence shown here is derived from an EMBL/GenBank/DDBJ whole genome shotgun (WGS) entry which is preliminary data.</text>
</comment>
<dbReference type="InterPro" id="IPR001099">
    <property type="entry name" value="Chalcone/stilbene_synt_N"/>
</dbReference>
<evidence type="ECO:0000259" key="4">
    <source>
        <dbReference type="Pfam" id="PF00195"/>
    </source>
</evidence>
<dbReference type="InterPro" id="IPR012328">
    <property type="entry name" value="Chalcone/stilbene_synt_C"/>
</dbReference>
<dbReference type="PANTHER" id="PTHR11877:SF46">
    <property type="entry name" value="TYPE III POLYKETIDE SYNTHASE A"/>
    <property type="match status" value="1"/>
</dbReference>
<evidence type="ECO:0000313" key="7">
    <source>
        <dbReference type="Proteomes" id="UP000673975"/>
    </source>
</evidence>
<dbReference type="Pfam" id="PF00195">
    <property type="entry name" value="Chal_sti_synt_N"/>
    <property type="match status" value="1"/>
</dbReference>
<evidence type="ECO:0000313" key="6">
    <source>
        <dbReference type="EMBL" id="MBP3192019.1"/>
    </source>
</evidence>
<evidence type="ECO:0000256" key="2">
    <source>
        <dbReference type="ARBA" id="ARBA00022679"/>
    </source>
</evidence>
<dbReference type="InterPro" id="IPR011141">
    <property type="entry name" value="Polyketide_synthase_type-III"/>
</dbReference>
<reference evidence="6" key="1">
    <citation type="submission" date="2021-02" db="EMBL/GenBank/DDBJ databases">
        <title>Natronogracilivirga saccharolytica gen. nov. sp. nov. a new anaerobic, haloalkiliphilic carbohydrate-fermenting bacterium from soda lake and proposing of Cyclonatronumiaceae fam. nov. in the phylum Balneolaeota.</title>
        <authorList>
            <person name="Zhilina T.N."/>
            <person name="Sorokin D.Y."/>
            <person name="Zavarzina D.G."/>
            <person name="Toshchakov S.V."/>
            <person name="Kublanov I.V."/>
        </authorList>
    </citation>
    <scope>NUCLEOTIDE SEQUENCE</scope>
    <source>
        <strain evidence="6">Z-1702</strain>
    </source>
</reference>
<dbReference type="PIRSF" id="PIRSF000451">
    <property type="entry name" value="PKS_III"/>
    <property type="match status" value="1"/>
</dbReference>
<dbReference type="PANTHER" id="PTHR11877">
    <property type="entry name" value="HYDROXYMETHYLGLUTARYL-COA SYNTHASE"/>
    <property type="match status" value="1"/>
</dbReference>
<gene>
    <name evidence="6" type="ORF">NATSA_05000</name>
</gene>
<dbReference type="InterPro" id="IPR016039">
    <property type="entry name" value="Thiolase-like"/>
</dbReference>
<comment type="similarity">
    <text evidence="1">Belongs to the thiolase-like superfamily. Chalcone/stilbene synthases family.</text>
</comment>
<feature type="domain" description="Chalcone/stilbene synthase N-terminal" evidence="4">
    <location>
        <begin position="9"/>
        <end position="215"/>
    </location>
</feature>
<organism evidence="6 7">
    <name type="scientific">Natronogracilivirga saccharolytica</name>
    <dbReference type="NCBI Taxonomy" id="2812953"/>
    <lineage>
        <taxon>Bacteria</taxon>
        <taxon>Pseudomonadati</taxon>
        <taxon>Balneolota</taxon>
        <taxon>Balneolia</taxon>
        <taxon>Balneolales</taxon>
        <taxon>Cyclonatronaceae</taxon>
        <taxon>Natronogracilivirga</taxon>
    </lineage>
</organism>
<dbReference type="Pfam" id="PF02797">
    <property type="entry name" value="Chal_sti_synt_C"/>
    <property type="match status" value="1"/>
</dbReference>
<dbReference type="AlphaFoldDB" id="A0A8J7RLR6"/>
<evidence type="ECO:0000259" key="5">
    <source>
        <dbReference type="Pfam" id="PF02797"/>
    </source>
</evidence>
<dbReference type="SUPFAM" id="SSF53901">
    <property type="entry name" value="Thiolase-like"/>
    <property type="match status" value="1"/>
</dbReference>
<proteinExistence type="inferred from homology"/>
<dbReference type="EMBL" id="JAFIDN010000003">
    <property type="protein sequence ID" value="MBP3192019.1"/>
    <property type="molecule type" value="Genomic_DNA"/>
</dbReference>
<evidence type="ECO:0000256" key="1">
    <source>
        <dbReference type="ARBA" id="ARBA00005531"/>
    </source>
</evidence>
<dbReference type="CDD" id="cd00831">
    <property type="entry name" value="CHS_like"/>
    <property type="match status" value="1"/>
</dbReference>
<dbReference type="Proteomes" id="UP000673975">
    <property type="component" value="Unassembled WGS sequence"/>
</dbReference>
<dbReference type="GO" id="GO:0030639">
    <property type="term" value="P:polyketide biosynthetic process"/>
    <property type="evidence" value="ECO:0007669"/>
    <property type="project" value="TreeGrafter"/>
</dbReference>
<keyword evidence="7" id="KW-1185">Reference proteome</keyword>
<dbReference type="FunFam" id="3.40.47.10:FF:000014">
    <property type="entry name" value="Chalcone synthase 1"/>
    <property type="match status" value="1"/>
</dbReference>
<keyword evidence="2" id="KW-0808">Transferase</keyword>
<protein>
    <submittedName>
        <fullName evidence="6">Type III polyketide synthase</fullName>
    </submittedName>
</protein>